<reference evidence="3" key="1">
    <citation type="submission" date="2023-03" db="EMBL/GenBank/DDBJ databases">
        <title>Andean soil-derived lignocellulolytic bacterial consortium as a source of novel taxa and putative plastic-active enzymes.</title>
        <authorList>
            <person name="Diaz-Garcia L."/>
            <person name="Chuvochina M."/>
            <person name="Feuerriegel G."/>
            <person name="Bunk B."/>
            <person name="Sproer C."/>
            <person name="Streit W.R."/>
            <person name="Rodriguez L.M."/>
            <person name="Overmann J."/>
            <person name="Jimenez D.J."/>
        </authorList>
    </citation>
    <scope>NUCLEOTIDE SEQUENCE</scope>
    <source>
        <strain evidence="3">MAG 7</strain>
    </source>
</reference>
<accession>A0AAJ6BFS0</accession>
<dbReference type="SUPFAM" id="SSF56988">
    <property type="entry name" value="Anthrax protective antigen"/>
    <property type="match status" value="1"/>
</dbReference>
<evidence type="ECO:0000256" key="1">
    <source>
        <dbReference type="SAM" id="MobiDB-lite"/>
    </source>
</evidence>
<dbReference type="Gene3D" id="3.90.182.10">
    <property type="entry name" value="Toxin - Anthrax Protective Antigen,domain 1"/>
    <property type="match status" value="1"/>
</dbReference>
<dbReference type="Proteomes" id="UP001220610">
    <property type="component" value="Chromosome"/>
</dbReference>
<dbReference type="SMART" id="SM00758">
    <property type="entry name" value="PA14"/>
    <property type="match status" value="1"/>
</dbReference>
<dbReference type="InterPro" id="IPR011658">
    <property type="entry name" value="PA14_dom"/>
</dbReference>
<feature type="region of interest" description="Disordered" evidence="1">
    <location>
        <begin position="61"/>
        <end position="96"/>
    </location>
</feature>
<name>A0AAJ6BFS0_9BACT</name>
<protein>
    <submittedName>
        <fullName evidence="3">PA14 domain-containing protein</fullName>
    </submittedName>
</protein>
<dbReference type="InterPro" id="IPR037524">
    <property type="entry name" value="PA14/GLEYA"/>
</dbReference>
<evidence type="ECO:0000313" key="3">
    <source>
        <dbReference type="EMBL" id="WEK34567.1"/>
    </source>
</evidence>
<dbReference type="Gene3D" id="2.60.120.260">
    <property type="entry name" value="Galactose-binding domain-like"/>
    <property type="match status" value="1"/>
</dbReference>
<evidence type="ECO:0000259" key="2">
    <source>
        <dbReference type="PROSITE" id="PS51820"/>
    </source>
</evidence>
<gene>
    <name evidence="3" type="ORF">P0Y53_18935</name>
</gene>
<dbReference type="PROSITE" id="PS51820">
    <property type="entry name" value="PA14"/>
    <property type="match status" value="1"/>
</dbReference>
<evidence type="ECO:0000313" key="4">
    <source>
        <dbReference type="Proteomes" id="UP001220610"/>
    </source>
</evidence>
<feature type="domain" description="PA14" evidence="2">
    <location>
        <begin position="624"/>
        <end position="770"/>
    </location>
</feature>
<dbReference type="Pfam" id="PF07691">
    <property type="entry name" value="PA14"/>
    <property type="match status" value="1"/>
</dbReference>
<dbReference type="EMBL" id="CP119311">
    <property type="protein sequence ID" value="WEK34567.1"/>
    <property type="molecule type" value="Genomic_DNA"/>
</dbReference>
<sequence length="2626" mass="290693">MLFSLAFKYRKQTASLMTGLLSFQLLIAERVGANPRPLPLKWPAPLAFGILPPAPVVAPPNPGPRILSADEPVAATTASPDKTDIGGPGQPESSSFQSVNANNMVDLFSGDFSYNIPLLDVGGYPVNIAYHSGISMDEEASWVGLGWNINPGSITRNMRGVPDDFNGGADTIRKVSHLKPNNSWGVTVGGNAEVQGLPIIEAGASLGVFHSTYTGWGLETALNASINGGDKSKGPLSGGLSFTNNSQNGFTIAPNLSLKYKVMDESNTGGAAFGMQLAAPYNTRSGLKEISLGMNASVLARNSEKNKSGSGNFFSGGQSFAWPSYTPSISMPMTNFNFSFTAKTGAALFGFHPNIYISGYYGSEYIAGADTSLLMPVFGYLNLQQMGSNWAALTDYNREKEIAYREKPEVPHIAVPGYTYDVFSVSGEGTGGSFRAYRGDIGFVADHYNRSKTITGGASVDLGGGNLAHAGGDMNANYSITQAGPWLSENPLAKTLAFRQQQGLFEAAYFRNPGEKTINSTAFYDAIGGDDVVAPALYQANASSPGIRTTNQLVRYKNKKEVGRVNLTNDNVVRNTRDKRAQVISYLTAGEAAIVGHTKQIERYEVNQFWLRDCIDNTPEDAVGKGTGLMAHYYTNKECSGTPVRTRQVDELYFNAGKSNSPLWYDNNWIDESFPRDNFSVRWTGRLRTPETGTYTLASRFDDGMRMWVNDSLVMDSWNKRPGWDSCKLNFVEGKLYDIKVDYYENAGNIRMSLAWRKPSDVNMKFEEHFRIPGEFLYLHDFNDTDRVNDVLTREDRVNNFRKSNHISEITVLNPDGRKYLYGIPVYNIRQKEVSFSVDGGKGNAEKGLVAYNKGKDNTTRNSEGKEGYFSKEEIPAYAHTFLLTGLFSNDYVDLTNDGITDDDLGDAVKFNYSKTSGIANPFQWRAPYIKDSANFNEGLKTYDRDDRAHYISGTKEMWYLHSIESKTMIATFTLQPRADMMEIDENGNKFTNNKALCLKKIDLYSKAAFLQHGTASRPIKTVNFEYSYELCRGINRPVNDSGKLTLKKVWFTYNGNDKGQQNPYVFHYHQNNPRYGTNASDKWGTYKSPAQNPGYTSTNRISNADYPYGLQDSSLAATNAGAWMLDSIKLPSGGRIKVKYESDDYGFVQNRRAAQLFKLAGFGTDTLGGNNNRLYNSSHDNLYIYVKVPISVSSKQELYARYLEDIGKLYFKLYVKMPSDMFGSGSEYVPCYADPDTDARNWYGQLDGQTIWIKVKGVSKDGTGAGSFSPLATTALNYLRLNLPSKAYPGSEVSDDMGWIDGVKVVLSMFSNIAVLLNGFNNSARMVGWASSVDTSRSFVRLNAPGLKKLGGGLRVKSIYIYDSWNAMTGKKESVYGQHYQYTTTRNINGKPTTISSGVAAWEPSIGGDENPFHLPIEYLNQASMLAPAAGMYSEEPLAESFFPGASVGYSKVRMRTVNATKTRSANGYTESTFYTSYDFPTFWDWSMLDNNSKKRYKPAISNFLRIDAKNYLTVSQGFKVELNDMNGKPRTQATYSETDPVHPISYTEYFYRVENQFATVKTLKNTVTTIDPQGRIDTAATIGKNVELMTDMRDQTSTSIGGNMNVNVDLFTAGVWPVIIPSLISLYQQSTNQFRSAAMTKVIYRFGILDSVVSIDKGSRISTANLLYDSETGEPLLTRTQNEFDDPVYQFTIPSHWAYEGIGPAYKNIGAQLKNVNISAGKITSTLPYPDSTYFTAGDELLVYSKQTISTVNCQNQFASFPEAYKLWVIDTNIVRGGAQKLFLVDRFGTPFTGNDVALKVIRSGRRNQAGAVGGLTSLKSPLVKDASGQYKLVLDSSIHVLEASASELAQYWKVADKKRSDLTTNCVVTPLDSIRAAQEACNCLRPFFQYLIQSNKLYTEKYAHITVGSLVQQAINAGYNINLSDCRLLSNNADKPFYALNLNRTSSTYMAYIGDAIVTMQSRSGLPLTFTELTSAACGATGEVIFKRPGVVISPPDTITIRIKPQASVSLLSNTPGCAPYQDTTAIVQQNMDRLLVENNLEVDGAPRNAAALLQFGSLQYLPANAHILSAQLLLKADQRGHLPPAYPNANSTHPIDTLSIALTGPSGWFPNQRLDTLYNQSFFSSWYRTVGLSTPFQDQAIDIKDYLTGYLEGVYASSSFMLTQGSRNLQGSWSTDSAGSNGQPGYLQEGYGNYYSTFYSQRYTDSTKWPVIEVTYVAPAIPVDTFGARLVYHGTAQCKLVDGKSCYSAITDTTVNPYLYGILGNFRPVKNYVYYGNRKETDPLQPTNIRTQGRIDDFESFWKLQQNRWKPTYDSSRWVWNSEVLLFNRKGFELENKDPLGRYNAGLYGYGQVMPVAVVQNSRVREAMYEGFEDYGFNINSCDTGCTEERSADFSAFQNQFTSAQAHTGLYSLRVNQGTTASITVNITAATAETPMLLASATTPDPCQGTALKGINASKNTLLPLFSPVAGKRILVSGWVKEDGNCACETYTRNFLILTFNGGATTSISMRPSGNIVEGWQRYEALIDVPANATQLTLTMTASDIATTYFDDIRIHPYHAQMKSYVYNSVNLRLMAELDENNYATYYEYDDDGTLVRMKKETERGILTIRETRSALTKPLNP</sequence>
<proteinExistence type="predicted"/>
<organism evidence="3 4">
    <name type="scientific">Candidatus Pseudobacter hemicellulosilyticus</name>
    <dbReference type="NCBI Taxonomy" id="3121375"/>
    <lineage>
        <taxon>Bacteria</taxon>
        <taxon>Pseudomonadati</taxon>
        <taxon>Bacteroidota</taxon>
        <taxon>Chitinophagia</taxon>
        <taxon>Chitinophagales</taxon>
        <taxon>Chitinophagaceae</taxon>
        <taxon>Pseudobacter</taxon>
    </lineage>
</organism>